<dbReference type="OrthoDB" id="9781342at2"/>
<dbReference type="KEGG" id="rjg:CCGE525_30395"/>
<evidence type="ECO:0000313" key="2">
    <source>
        <dbReference type="Proteomes" id="UP000282195"/>
    </source>
</evidence>
<dbReference type="Pfam" id="PF01019">
    <property type="entry name" value="G_glu_transpept"/>
    <property type="match status" value="1"/>
</dbReference>
<proteinExistence type="predicted"/>
<reference evidence="1 2" key="1">
    <citation type="submission" date="2018-10" db="EMBL/GenBank/DDBJ databases">
        <title>Rhizobium etli, R. leguminosarum and a new Rhizobium genospecies from Phaseolus dumosus.</title>
        <authorList>
            <person name="Ramirez-Puebla S.T."/>
            <person name="Rogel-Hernandez M.A."/>
            <person name="Guerrero G."/>
            <person name="Ormeno-Orrillo E."/>
            <person name="Martinez-Romero J.C."/>
            <person name="Negrete-Yankelevich S."/>
            <person name="Martinez-Romero E."/>
        </authorList>
    </citation>
    <scope>NUCLEOTIDE SEQUENCE [LARGE SCALE GENOMIC DNA]</scope>
    <source>
        <strain evidence="1 2">CCGE525</strain>
        <plasmid evidence="2">prccge525c</plasmid>
    </source>
</reference>
<sequence>MTTFTTRPEILGTFGVVTSTHWIASAVGMGILEKGGNAFDAAVATGFVLQVLEPHLCGPGGDMPAVIYSKKKDKVEVICAQGTAPAGATLEHYTGEGLSLIPGDGLLATVVPGSFDGWMLMLRDYGKLSVRDVLEPAIHYAEHGHPVLPRVSATIAGLAEFYRKEWPTSYETWLPGGSAPEPWSNFKNPVLAETWKRVVSEAESKSGREAQIEAARDAFYRGFVAEAIDTYVRKAEVVDASGQHHKGVLTADDMANWSATIEEPLTYDYHNWTIAKIGPWGQGPAFLQTLSLLKGFDLKAMDPAGADFVHTITEAMKLAFADREVYYGDPKFTKVPLDILLSDAYAAERRKLITSEASHSLRPGKLAGFESQFDLTMDMLDTPEAKAGAVYEPTMSHLTEKRGDTVHIDVIDREGNMVSVTPSGGWLQSSPIIPGLGFCLNSRAQMFWLKPGLPSSLAPGKRPRTTLTPSLGLYQGRPTLAFGTPGGDQQEQWQLAFFLRYAHHGMNLQEAIDQPLFHTSHFPSSFYPRTREPGSITAEANFSAEMLDALRKKGHKLTVAPEWTVGRLTAARRDASGLLRAAATPRLMQAYAVGR</sequence>
<protein>
    <submittedName>
        <fullName evidence="1">Gamma-glutamyltransferase family protein</fullName>
    </submittedName>
</protein>
<keyword evidence="1" id="KW-0614">Plasmid</keyword>
<gene>
    <name evidence="1" type="ORF">CCGE525_30395</name>
</gene>
<keyword evidence="1" id="KW-0808">Transferase</keyword>
<dbReference type="AlphaFoldDB" id="A0A387FX62"/>
<dbReference type="RefSeq" id="WP_120707925.1">
    <property type="nucleotide sequence ID" value="NZ_CP032695.1"/>
</dbReference>
<dbReference type="InterPro" id="IPR043138">
    <property type="entry name" value="GGT_lsub"/>
</dbReference>
<dbReference type="InterPro" id="IPR029055">
    <property type="entry name" value="Ntn_hydrolases_N"/>
</dbReference>
<dbReference type="Gene3D" id="3.60.20.40">
    <property type="match status" value="1"/>
</dbReference>
<dbReference type="InterPro" id="IPR043137">
    <property type="entry name" value="GGT_ssub_C"/>
</dbReference>
<dbReference type="SUPFAM" id="SSF56235">
    <property type="entry name" value="N-terminal nucleophile aminohydrolases (Ntn hydrolases)"/>
    <property type="match status" value="1"/>
</dbReference>
<dbReference type="GO" id="GO:0016740">
    <property type="term" value="F:transferase activity"/>
    <property type="evidence" value="ECO:0007669"/>
    <property type="project" value="UniProtKB-KW"/>
</dbReference>
<dbReference type="Proteomes" id="UP000282195">
    <property type="component" value="Plasmid pRCCGE525c"/>
</dbReference>
<dbReference type="PANTHER" id="PTHR43881:SF1">
    <property type="entry name" value="GAMMA-GLUTAMYLTRANSPEPTIDASE (AFU_ORTHOLOGUE AFUA_4G13580)"/>
    <property type="match status" value="1"/>
</dbReference>
<dbReference type="EMBL" id="CP032695">
    <property type="protein sequence ID" value="AYG63018.1"/>
    <property type="molecule type" value="Genomic_DNA"/>
</dbReference>
<name>A0A387FX62_9HYPH</name>
<organism evidence="1 2">
    <name type="scientific">Rhizobium jaguaris</name>
    <dbReference type="NCBI Taxonomy" id="1312183"/>
    <lineage>
        <taxon>Bacteria</taxon>
        <taxon>Pseudomonadati</taxon>
        <taxon>Pseudomonadota</taxon>
        <taxon>Alphaproteobacteria</taxon>
        <taxon>Hyphomicrobiales</taxon>
        <taxon>Rhizobiaceae</taxon>
        <taxon>Rhizobium/Agrobacterium group</taxon>
        <taxon>Rhizobium</taxon>
    </lineage>
</organism>
<dbReference type="PANTHER" id="PTHR43881">
    <property type="entry name" value="GAMMA-GLUTAMYLTRANSPEPTIDASE (AFU_ORTHOLOGUE AFUA_4G13580)"/>
    <property type="match status" value="1"/>
</dbReference>
<dbReference type="InterPro" id="IPR052896">
    <property type="entry name" value="GGT-like_enzyme"/>
</dbReference>
<geneLocation type="plasmid" evidence="2">
    <name>prccge525c</name>
</geneLocation>
<evidence type="ECO:0000313" key="1">
    <source>
        <dbReference type="EMBL" id="AYG63018.1"/>
    </source>
</evidence>
<dbReference type="PRINTS" id="PR01210">
    <property type="entry name" value="GGTRANSPTASE"/>
</dbReference>
<keyword evidence="2" id="KW-1185">Reference proteome</keyword>
<dbReference type="Gene3D" id="1.10.246.130">
    <property type="match status" value="1"/>
</dbReference>
<accession>A0A387FX62</accession>